<keyword evidence="4 9" id="KW-0812">Transmembrane</keyword>
<dbReference type="Gene3D" id="3.40.30.10">
    <property type="entry name" value="Glutaredoxin"/>
    <property type="match status" value="1"/>
</dbReference>
<evidence type="ECO:0000256" key="1">
    <source>
        <dbReference type="ARBA" id="ARBA00002791"/>
    </source>
</evidence>
<accession>A0A316UPH5</accession>
<feature type="transmembrane region" description="Helical" evidence="9">
    <location>
        <begin position="218"/>
        <end position="238"/>
    </location>
</feature>
<evidence type="ECO:0000313" key="12">
    <source>
        <dbReference type="Proteomes" id="UP000245884"/>
    </source>
</evidence>
<dbReference type="PANTHER" id="PTHR12692:SF0">
    <property type="entry name" value="GH11935P"/>
    <property type="match status" value="1"/>
</dbReference>
<evidence type="ECO:0008006" key="13">
    <source>
        <dbReference type="Google" id="ProtNLM"/>
    </source>
</evidence>
<dbReference type="EMBL" id="KZ819670">
    <property type="protein sequence ID" value="PWN26874.1"/>
    <property type="molecule type" value="Genomic_DNA"/>
</dbReference>
<dbReference type="STRING" id="1569628.A0A316UPH5"/>
<dbReference type="OrthoDB" id="67566at2759"/>
<evidence type="ECO:0000256" key="3">
    <source>
        <dbReference type="ARBA" id="ARBA00009561"/>
    </source>
</evidence>
<dbReference type="RefSeq" id="XP_025361486.1">
    <property type="nucleotide sequence ID" value="XM_025507394.1"/>
</dbReference>
<dbReference type="GeneID" id="37029217"/>
<evidence type="ECO:0000256" key="2">
    <source>
        <dbReference type="ARBA" id="ARBA00004477"/>
    </source>
</evidence>
<organism evidence="11 12">
    <name type="scientific">Jaminaea rosea</name>
    <dbReference type="NCBI Taxonomy" id="1569628"/>
    <lineage>
        <taxon>Eukaryota</taxon>
        <taxon>Fungi</taxon>
        <taxon>Dikarya</taxon>
        <taxon>Basidiomycota</taxon>
        <taxon>Ustilaginomycotina</taxon>
        <taxon>Exobasidiomycetes</taxon>
        <taxon>Microstromatales</taxon>
        <taxon>Microstromatales incertae sedis</taxon>
        <taxon>Jaminaea</taxon>
    </lineage>
</organism>
<feature type="chain" id="PRO_5016393122" description="OST3-oligosaccharyltransferase gamma subunit" evidence="10">
    <location>
        <begin position="28"/>
        <end position="335"/>
    </location>
</feature>
<keyword evidence="5 10" id="KW-0732">Signal</keyword>
<feature type="transmembrane region" description="Helical" evidence="9">
    <location>
        <begin position="272"/>
        <end position="292"/>
    </location>
</feature>
<proteinExistence type="inferred from homology"/>
<keyword evidence="6" id="KW-0256">Endoplasmic reticulum</keyword>
<name>A0A316UPH5_9BASI</name>
<keyword evidence="12" id="KW-1185">Reference proteome</keyword>
<dbReference type="InterPro" id="IPR021149">
    <property type="entry name" value="OligosaccharylTrfase_OST3/OST6"/>
</dbReference>
<evidence type="ECO:0000313" key="11">
    <source>
        <dbReference type="EMBL" id="PWN26874.1"/>
    </source>
</evidence>
<comment type="function">
    <text evidence="1">Subunit of the oligosaccharyl transferase (OST) complex that catalyzes the initial transfer of a defined glycan (Glc(3)Man(9)GlcNAc(2) in eukaryotes) from the lipid carrier dolichol-pyrophosphate to an asparagine residue within an Asn-X-Ser/Thr consensus motif in nascent polypeptide chains, the first step in protein N-glycosylation. N-glycosylation occurs cotranslationally and the complex associates with the Sec61 complex at the channel-forming translocon complex that mediates protein translocation across the endoplasmic reticulum (ER). All subunits are required for a maximal enzyme activity.</text>
</comment>
<gene>
    <name evidence="11" type="ORF">BDZ90DRAFT_241400</name>
</gene>
<dbReference type="AlphaFoldDB" id="A0A316UPH5"/>
<evidence type="ECO:0000256" key="9">
    <source>
        <dbReference type="SAM" id="Phobius"/>
    </source>
</evidence>
<dbReference type="InterPro" id="IPR036249">
    <property type="entry name" value="Thioredoxin-like_sf"/>
</dbReference>
<dbReference type="SUPFAM" id="SSF52833">
    <property type="entry name" value="Thioredoxin-like"/>
    <property type="match status" value="1"/>
</dbReference>
<keyword evidence="8 9" id="KW-0472">Membrane</keyword>
<keyword evidence="7 9" id="KW-1133">Transmembrane helix</keyword>
<dbReference type="GO" id="GO:0018279">
    <property type="term" value="P:protein N-linked glycosylation via asparagine"/>
    <property type="evidence" value="ECO:0007669"/>
    <property type="project" value="TreeGrafter"/>
</dbReference>
<evidence type="ECO:0000256" key="4">
    <source>
        <dbReference type="ARBA" id="ARBA00022692"/>
    </source>
</evidence>
<evidence type="ECO:0000256" key="8">
    <source>
        <dbReference type="ARBA" id="ARBA00023136"/>
    </source>
</evidence>
<protein>
    <recommendedName>
        <fullName evidence="13">OST3-oligosaccharyltransferase gamma subunit</fullName>
    </recommendedName>
</protein>
<comment type="similarity">
    <text evidence="3">Belongs to the OST3/OST6 family.</text>
</comment>
<evidence type="ECO:0000256" key="6">
    <source>
        <dbReference type="ARBA" id="ARBA00022824"/>
    </source>
</evidence>
<comment type="subcellular location">
    <subcellularLocation>
        <location evidence="2">Endoplasmic reticulum membrane</location>
        <topology evidence="2">Multi-pass membrane protein</topology>
    </subcellularLocation>
</comment>
<evidence type="ECO:0000256" key="5">
    <source>
        <dbReference type="ARBA" id="ARBA00022729"/>
    </source>
</evidence>
<feature type="transmembrane region" description="Helical" evidence="9">
    <location>
        <begin position="304"/>
        <end position="324"/>
    </location>
</feature>
<sequence>MLAMRSTAALAALFATTATLLSSFVSAEPPSALLASASRNPSGIAHLDSAAFNSIVNEAAATRDYSMSILLTALNAPGIDCVPCKAFQPHYEGVAAAWKKNGKGWKEGKAGHYFAEVNFVDGREVFQQLQIQHAPMLLFLPPHGPANKGISYDFNAHGFDAPGVSSHISQLIGKPIGYKKPFPWRTAIIFSLTAMVATSAVLYVVAKVQAQLEASSGGWVLQLVCLATITIMCAGYMWNNIRGAPYMSMGSNGKVEYFAGGFQNQLGVETQIVASIYGILAFSLIALTVLVPTQRDPVKQRAGVYVWSVIFLGGVSVLFAVFRIKNPSYPLRLFL</sequence>
<dbReference type="PANTHER" id="PTHR12692">
    <property type="entry name" value="DOLICHYL-DIPHOSPHOOLIGOSACCHARIDE--PROTEIN GLYCOSYLTRANSFERASE-RELATED"/>
    <property type="match status" value="1"/>
</dbReference>
<feature type="signal peptide" evidence="10">
    <location>
        <begin position="1"/>
        <end position="27"/>
    </location>
</feature>
<dbReference type="Proteomes" id="UP000245884">
    <property type="component" value="Unassembled WGS sequence"/>
</dbReference>
<reference evidence="11 12" key="1">
    <citation type="journal article" date="2018" name="Mol. Biol. Evol.">
        <title>Broad Genomic Sampling Reveals a Smut Pathogenic Ancestry of the Fungal Clade Ustilaginomycotina.</title>
        <authorList>
            <person name="Kijpornyongpan T."/>
            <person name="Mondo S.J."/>
            <person name="Barry K."/>
            <person name="Sandor L."/>
            <person name="Lee J."/>
            <person name="Lipzen A."/>
            <person name="Pangilinan J."/>
            <person name="LaButti K."/>
            <person name="Hainaut M."/>
            <person name="Henrissat B."/>
            <person name="Grigoriev I.V."/>
            <person name="Spatafora J.W."/>
            <person name="Aime M.C."/>
        </authorList>
    </citation>
    <scope>NUCLEOTIDE SEQUENCE [LARGE SCALE GENOMIC DNA]</scope>
    <source>
        <strain evidence="11 12">MCA 5214</strain>
    </source>
</reference>
<evidence type="ECO:0000256" key="7">
    <source>
        <dbReference type="ARBA" id="ARBA00022989"/>
    </source>
</evidence>
<feature type="transmembrane region" description="Helical" evidence="9">
    <location>
        <begin position="184"/>
        <end position="206"/>
    </location>
</feature>
<evidence type="ECO:0000256" key="10">
    <source>
        <dbReference type="SAM" id="SignalP"/>
    </source>
</evidence>
<dbReference type="Pfam" id="PF04756">
    <property type="entry name" value="OST3_OST6"/>
    <property type="match status" value="1"/>
</dbReference>
<dbReference type="GO" id="GO:0008250">
    <property type="term" value="C:oligosaccharyltransferase complex"/>
    <property type="evidence" value="ECO:0007669"/>
    <property type="project" value="TreeGrafter"/>
</dbReference>